<evidence type="ECO:0000313" key="1">
    <source>
        <dbReference type="EMBL" id="MBP1953615.1"/>
    </source>
</evidence>
<dbReference type="Proteomes" id="UP000765891">
    <property type="component" value="Unassembled WGS sequence"/>
</dbReference>
<evidence type="ECO:0000313" key="2">
    <source>
        <dbReference type="Proteomes" id="UP000765891"/>
    </source>
</evidence>
<dbReference type="AlphaFoldDB" id="A0A8T4GKB6"/>
<accession>A0A8T4GKB6</accession>
<organism evidence="1 2">
    <name type="scientific">Halarchaeum rubridurum</name>
    <dbReference type="NCBI Taxonomy" id="489911"/>
    <lineage>
        <taxon>Archaea</taxon>
        <taxon>Methanobacteriati</taxon>
        <taxon>Methanobacteriota</taxon>
        <taxon>Stenosarchaea group</taxon>
        <taxon>Halobacteria</taxon>
        <taxon>Halobacteriales</taxon>
        <taxon>Halobacteriaceae</taxon>
    </lineage>
</organism>
<gene>
    <name evidence="1" type="ORF">J2752_000496</name>
</gene>
<name>A0A8T4GKB6_9EURY</name>
<proteinExistence type="predicted"/>
<protein>
    <submittedName>
        <fullName evidence="1">Uncharacterized protein</fullName>
    </submittedName>
</protein>
<dbReference type="EMBL" id="JAGGKO010000001">
    <property type="protein sequence ID" value="MBP1953615.1"/>
    <property type="molecule type" value="Genomic_DNA"/>
</dbReference>
<reference evidence="1" key="1">
    <citation type="submission" date="2021-03" db="EMBL/GenBank/DDBJ databases">
        <title>Genomic Encyclopedia of Type Strains, Phase IV (KMG-IV): sequencing the most valuable type-strain genomes for metagenomic binning, comparative biology and taxonomic classification.</title>
        <authorList>
            <person name="Goeker M."/>
        </authorList>
    </citation>
    <scope>NUCLEOTIDE SEQUENCE</scope>
    <source>
        <strain evidence="1">DSM 22443</strain>
    </source>
</reference>
<sequence>MPSGEWPGEDTWLCDGCSEPQPRDRVWPCQTSSGRQCLCEACREARDVDPIVLPDSGRRWSA</sequence>
<comment type="caution">
    <text evidence="1">The sequence shown here is derived from an EMBL/GenBank/DDBJ whole genome shotgun (WGS) entry which is preliminary data.</text>
</comment>